<reference evidence="2" key="2">
    <citation type="submission" date="2015-01" db="EMBL/GenBank/DDBJ databases">
        <title>Evolutionary Origins and Diversification of the Mycorrhizal Mutualists.</title>
        <authorList>
            <consortium name="DOE Joint Genome Institute"/>
            <consortium name="Mycorrhizal Genomics Consortium"/>
            <person name="Kohler A."/>
            <person name="Kuo A."/>
            <person name="Nagy L.G."/>
            <person name="Floudas D."/>
            <person name="Copeland A."/>
            <person name="Barry K.W."/>
            <person name="Cichocki N."/>
            <person name="Veneault-Fourrey C."/>
            <person name="LaButti K."/>
            <person name="Lindquist E.A."/>
            <person name="Lipzen A."/>
            <person name="Lundell T."/>
            <person name="Morin E."/>
            <person name="Murat C."/>
            <person name="Riley R."/>
            <person name="Ohm R."/>
            <person name="Sun H."/>
            <person name="Tunlid A."/>
            <person name="Henrissat B."/>
            <person name="Grigoriev I.V."/>
            <person name="Hibbett D.S."/>
            <person name="Martin F."/>
        </authorList>
    </citation>
    <scope>NUCLEOTIDE SEQUENCE [LARGE SCALE GENOMIC DNA]</scope>
    <source>
        <strain evidence="2">441</strain>
    </source>
</reference>
<organism evidence="1 2">
    <name type="scientific">Pisolithus microcarpus 441</name>
    <dbReference type="NCBI Taxonomy" id="765257"/>
    <lineage>
        <taxon>Eukaryota</taxon>
        <taxon>Fungi</taxon>
        <taxon>Dikarya</taxon>
        <taxon>Basidiomycota</taxon>
        <taxon>Agaricomycotina</taxon>
        <taxon>Agaricomycetes</taxon>
        <taxon>Agaricomycetidae</taxon>
        <taxon>Boletales</taxon>
        <taxon>Sclerodermatineae</taxon>
        <taxon>Pisolithaceae</taxon>
        <taxon>Pisolithus</taxon>
    </lineage>
</organism>
<dbReference type="Proteomes" id="UP000054018">
    <property type="component" value="Unassembled WGS sequence"/>
</dbReference>
<sequence>MSAICKYNTYCEQLSQLHDPSWAIPLPTPLPTKLVDLRNDTSLMEDVWITPSSGETPLWLQDADVRDGIRALLKHEQCLEEQRRLGSEADNMCRWFGHELSAVHAALRQPENGNYHLILRQHLKTILELQERWPTVLCSSSRYTYQARVAIQLADTIMGASLPSLHWLTPVVVNDLANNADDEDILGVTDLLGPDPTDLSLVPEQIALSDVLGVSYADDQDDFEGDVETLPRVSFKWKIPHVRCIFYH</sequence>
<dbReference type="AlphaFoldDB" id="A0A0C9YDE8"/>
<reference evidence="1 2" key="1">
    <citation type="submission" date="2014-04" db="EMBL/GenBank/DDBJ databases">
        <authorList>
            <consortium name="DOE Joint Genome Institute"/>
            <person name="Kuo A."/>
            <person name="Kohler A."/>
            <person name="Costa M.D."/>
            <person name="Nagy L.G."/>
            <person name="Floudas D."/>
            <person name="Copeland A."/>
            <person name="Barry K.W."/>
            <person name="Cichocki N."/>
            <person name="Veneault-Fourrey C."/>
            <person name="LaButti K."/>
            <person name="Lindquist E.A."/>
            <person name="Lipzen A."/>
            <person name="Lundell T."/>
            <person name="Morin E."/>
            <person name="Murat C."/>
            <person name="Sun H."/>
            <person name="Tunlid A."/>
            <person name="Henrissat B."/>
            <person name="Grigoriev I.V."/>
            <person name="Hibbett D.S."/>
            <person name="Martin F."/>
            <person name="Nordberg H.P."/>
            <person name="Cantor M.N."/>
            <person name="Hua S.X."/>
        </authorList>
    </citation>
    <scope>NUCLEOTIDE SEQUENCE [LARGE SCALE GENOMIC DNA]</scope>
    <source>
        <strain evidence="1 2">441</strain>
    </source>
</reference>
<dbReference type="EMBL" id="KN834154">
    <property type="protein sequence ID" value="KIK11824.1"/>
    <property type="molecule type" value="Genomic_DNA"/>
</dbReference>
<name>A0A0C9YDE8_9AGAM</name>
<protein>
    <submittedName>
        <fullName evidence="1">Uncharacterized protein</fullName>
    </submittedName>
</protein>
<keyword evidence="2" id="KW-1185">Reference proteome</keyword>
<evidence type="ECO:0000313" key="1">
    <source>
        <dbReference type="EMBL" id="KIK11824.1"/>
    </source>
</evidence>
<dbReference type="HOGENOM" id="CLU_041329_2_0_1"/>
<dbReference type="OrthoDB" id="3364670at2759"/>
<evidence type="ECO:0000313" key="2">
    <source>
        <dbReference type="Proteomes" id="UP000054018"/>
    </source>
</evidence>
<accession>A0A0C9YDE8</accession>
<dbReference type="STRING" id="765257.A0A0C9YDE8"/>
<gene>
    <name evidence="1" type="ORF">PISMIDRAFT_19209</name>
</gene>
<proteinExistence type="predicted"/>